<dbReference type="AlphaFoldDB" id="A0A0E9WHW3"/>
<accession>A0A0E9WHW3</accession>
<proteinExistence type="predicted"/>
<reference evidence="2" key="2">
    <citation type="journal article" date="2015" name="Fish Shellfish Immunol.">
        <title>Early steps in the European eel (Anguilla anguilla)-Vibrio vulnificus interaction in the gills: Role of the RtxA13 toxin.</title>
        <authorList>
            <person name="Callol A."/>
            <person name="Pajuelo D."/>
            <person name="Ebbesson L."/>
            <person name="Teles M."/>
            <person name="MacKenzie S."/>
            <person name="Amaro C."/>
        </authorList>
    </citation>
    <scope>NUCLEOTIDE SEQUENCE</scope>
</reference>
<evidence type="ECO:0000313" key="2">
    <source>
        <dbReference type="EMBL" id="JAH89861.1"/>
    </source>
</evidence>
<name>A0A0E9WHW3_ANGAN</name>
<protein>
    <submittedName>
        <fullName evidence="2">Uncharacterized protein</fullName>
    </submittedName>
</protein>
<feature type="region of interest" description="Disordered" evidence="1">
    <location>
        <begin position="1"/>
        <end position="21"/>
    </location>
</feature>
<reference evidence="2" key="1">
    <citation type="submission" date="2014-11" db="EMBL/GenBank/DDBJ databases">
        <authorList>
            <person name="Amaro Gonzalez C."/>
        </authorList>
    </citation>
    <scope>NUCLEOTIDE SEQUENCE</scope>
</reference>
<dbReference type="EMBL" id="GBXM01018716">
    <property type="protein sequence ID" value="JAH89861.1"/>
    <property type="molecule type" value="Transcribed_RNA"/>
</dbReference>
<sequence length="42" mass="4941">MKLDRSGVHLTRQPPRNQRYKEPIIKIKTWASDHSNCNAPRP</sequence>
<organism evidence="2">
    <name type="scientific">Anguilla anguilla</name>
    <name type="common">European freshwater eel</name>
    <name type="synonym">Muraena anguilla</name>
    <dbReference type="NCBI Taxonomy" id="7936"/>
    <lineage>
        <taxon>Eukaryota</taxon>
        <taxon>Metazoa</taxon>
        <taxon>Chordata</taxon>
        <taxon>Craniata</taxon>
        <taxon>Vertebrata</taxon>
        <taxon>Euteleostomi</taxon>
        <taxon>Actinopterygii</taxon>
        <taxon>Neopterygii</taxon>
        <taxon>Teleostei</taxon>
        <taxon>Anguilliformes</taxon>
        <taxon>Anguillidae</taxon>
        <taxon>Anguilla</taxon>
    </lineage>
</organism>
<evidence type="ECO:0000256" key="1">
    <source>
        <dbReference type="SAM" id="MobiDB-lite"/>
    </source>
</evidence>